<dbReference type="SUPFAM" id="SSF55785">
    <property type="entry name" value="PYP-like sensor domain (PAS domain)"/>
    <property type="match status" value="4"/>
</dbReference>
<keyword evidence="7" id="KW-0547">Nucleotide-binding</keyword>
<dbReference type="SMART" id="SM00388">
    <property type="entry name" value="HisKA"/>
    <property type="match status" value="1"/>
</dbReference>
<dbReference type="PROSITE" id="PS50112">
    <property type="entry name" value="PAS"/>
    <property type="match status" value="3"/>
</dbReference>
<dbReference type="SUPFAM" id="SSF55781">
    <property type="entry name" value="GAF domain-like"/>
    <property type="match status" value="1"/>
</dbReference>
<dbReference type="Pfam" id="PF01590">
    <property type="entry name" value="GAF"/>
    <property type="match status" value="1"/>
</dbReference>
<dbReference type="InterPro" id="IPR001789">
    <property type="entry name" value="Sig_transdc_resp-reg_receiver"/>
</dbReference>
<evidence type="ECO:0000256" key="8">
    <source>
        <dbReference type="ARBA" id="ARBA00022777"/>
    </source>
</evidence>
<dbReference type="InterPro" id="IPR000014">
    <property type="entry name" value="PAS"/>
</dbReference>
<dbReference type="FunFam" id="3.30.565.10:FF:000010">
    <property type="entry name" value="Sensor histidine kinase RcsC"/>
    <property type="match status" value="1"/>
</dbReference>
<dbReference type="Gene3D" id="3.40.50.2300">
    <property type="match status" value="2"/>
</dbReference>
<keyword evidence="10 16" id="KW-1133">Transmembrane helix</keyword>
<feature type="domain" description="Histidine kinase" evidence="17">
    <location>
        <begin position="915"/>
        <end position="1136"/>
    </location>
</feature>
<dbReference type="GO" id="GO:0005524">
    <property type="term" value="F:ATP binding"/>
    <property type="evidence" value="ECO:0007669"/>
    <property type="project" value="UniProtKB-KW"/>
</dbReference>
<dbReference type="GO" id="GO:0016020">
    <property type="term" value="C:membrane"/>
    <property type="evidence" value="ECO:0007669"/>
    <property type="project" value="UniProtKB-SubCell"/>
</dbReference>
<evidence type="ECO:0000256" key="1">
    <source>
        <dbReference type="ARBA" id="ARBA00000085"/>
    </source>
</evidence>
<dbReference type="EMBL" id="PPSX01000036">
    <property type="protein sequence ID" value="RZQ53084.1"/>
    <property type="molecule type" value="Genomic_DNA"/>
</dbReference>
<dbReference type="PANTHER" id="PTHR45339">
    <property type="entry name" value="HYBRID SIGNAL TRANSDUCTION HISTIDINE KINASE J"/>
    <property type="match status" value="1"/>
</dbReference>
<dbReference type="CDD" id="cd00082">
    <property type="entry name" value="HisKA"/>
    <property type="match status" value="1"/>
</dbReference>
<feature type="domain" description="Response regulatory" evidence="18">
    <location>
        <begin position="1316"/>
        <end position="1437"/>
    </location>
</feature>
<dbReference type="PROSITE" id="PS50113">
    <property type="entry name" value="PAC"/>
    <property type="match status" value="4"/>
</dbReference>
<dbReference type="Gene3D" id="3.30.450.40">
    <property type="match status" value="1"/>
</dbReference>
<evidence type="ECO:0000256" key="11">
    <source>
        <dbReference type="ARBA" id="ARBA00023012"/>
    </source>
</evidence>
<comment type="subunit">
    <text evidence="13">At low DSF concentrations, interacts with RpfF.</text>
</comment>
<dbReference type="PROSITE" id="PS50110">
    <property type="entry name" value="RESPONSE_REGULATORY"/>
    <property type="match status" value="2"/>
</dbReference>
<dbReference type="PROSITE" id="PS50109">
    <property type="entry name" value="HIS_KIN"/>
    <property type="match status" value="1"/>
</dbReference>
<evidence type="ECO:0000256" key="2">
    <source>
        <dbReference type="ARBA" id="ARBA00004141"/>
    </source>
</evidence>
<dbReference type="SMART" id="SM00448">
    <property type="entry name" value="REC"/>
    <property type="match status" value="2"/>
</dbReference>
<feature type="domain" description="PAC" evidence="20">
    <location>
        <begin position="587"/>
        <end position="638"/>
    </location>
</feature>
<feature type="modified residue" description="4-aspartylphosphate" evidence="15">
    <location>
        <position position="1367"/>
    </location>
</feature>
<dbReference type="PANTHER" id="PTHR45339:SF3">
    <property type="entry name" value="HISTIDINE KINASE"/>
    <property type="match status" value="1"/>
</dbReference>
<dbReference type="EC" id="2.7.13.3" evidence="3"/>
<dbReference type="Proteomes" id="UP000291338">
    <property type="component" value="Unassembled WGS sequence"/>
</dbReference>
<name>A0A4Q7ILK1_9GAMM</name>
<dbReference type="NCBIfam" id="TIGR00229">
    <property type="entry name" value="sensory_box"/>
    <property type="match status" value="3"/>
</dbReference>
<evidence type="ECO:0000259" key="17">
    <source>
        <dbReference type="PROSITE" id="PS50109"/>
    </source>
</evidence>
<dbReference type="SMART" id="SM00387">
    <property type="entry name" value="HATPase_c"/>
    <property type="match status" value="1"/>
</dbReference>
<dbReference type="Gene3D" id="1.10.287.130">
    <property type="match status" value="1"/>
</dbReference>
<dbReference type="Pfam" id="PF00512">
    <property type="entry name" value="HisKA"/>
    <property type="match status" value="1"/>
</dbReference>
<dbReference type="InterPro" id="IPR005467">
    <property type="entry name" value="His_kinase_dom"/>
</dbReference>
<keyword evidence="8" id="KW-0418">Kinase</keyword>
<dbReference type="InterPro" id="IPR011006">
    <property type="entry name" value="CheY-like_superfamily"/>
</dbReference>
<organism evidence="21 22">
    <name type="scientific">Pseudoalteromonas phenolica</name>
    <dbReference type="NCBI Taxonomy" id="161398"/>
    <lineage>
        <taxon>Bacteria</taxon>
        <taxon>Pseudomonadati</taxon>
        <taxon>Pseudomonadota</taxon>
        <taxon>Gammaproteobacteria</taxon>
        <taxon>Alteromonadales</taxon>
        <taxon>Pseudoalteromonadaceae</taxon>
        <taxon>Pseudoalteromonas</taxon>
    </lineage>
</organism>
<dbReference type="InterPro" id="IPR001610">
    <property type="entry name" value="PAC"/>
</dbReference>
<dbReference type="InterPro" id="IPR036890">
    <property type="entry name" value="HATPase_C_sf"/>
</dbReference>
<dbReference type="Gene3D" id="3.30.565.10">
    <property type="entry name" value="Histidine kinase-like ATPase, C-terminal domain"/>
    <property type="match status" value="1"/>
</dbReference>
<dbReference type="SMART" id="SM00065">
    <property type="entry name" value="GAF"/>
    <property type="match status" value="1"/>
</dbReference>
<protein>
    <recommendedName>
        <fullName evidence="14">Sensory/regulatory protein RpfC</fullName>
        <ecNumber evidence="3">2.7.13.3</ecNumber>
    </recommendedName>
</protein>
<keyword evidence="9" id="KW-0067">ATP-binding</keyword>
<evidence type="ECO:0000256" key="16">
    <source>
        <dbReference type="SAM" id="Phobius"/>
    </source>
</evidence>
<evidence type="ECO:0000259" key="19">
    <source>
        <dbReference type="PROSITE" id="PS50112"/>
    </source>
</evidence>
<dbReference type="Pfam" id="PF13675">
    <property type="entry name" value="PilJ"/>
    <property type="match status" value="1"/>
</dbReference>
<accession>A0A4Q7ILK1</accession>
<dbReference type="CDD" id="cd00156">
    <property type="entry name" value="REC"/>
    <property type="match status" value="1"/>
</dbReference>
<dbReference type="InterPro" id="IPR013655">
    <property type="entry name" value="PAS_fold_3"/>
</dbReference>
<evidence type="ECO:0000256" key="6">
    <source>
        <dbReference type="ARBA" id="ARBA00022692"/>
    </source>
</evidence>
<evidence type="ECO:0000313" key="22">
    <source>
        <dbReference type="Proteomes" id="UP000291338"/>
    </source>
</evidence>
<sequence length="1439" mass="163537">MELHKGALEMLSTELFIATFSRRYKIALLVIALAITASFVILTEQQTKQKDGANIINIAGEQRMLSQRIALLIFNIQASPKSNIDTFTKLQHARNKIINNQKYLEKKLHLIDIELKQLLESYFYGDIKLVERVEKYAELAQDIINKKKQTFTEFEQFNREQLLIDLHQVVILFEKSSVTQQISLQRINLALWLLSLLIILFLIFAIFKPMQRWLSKTYQKLLLERNRVKDFQFAINKHSVVMRVDKEANFLFYNKQFISQYGYHENELIGHSIRTLRSGIHSNTFYEKVHCALENREIWHGEICNRAKDGHLYWFNTTIVPLRYVKGQTQSSIIIQNNITEQKRTVEALTKIHTITSDTQITTEDKIQELLILGRDIFNLSLAMISEIDEAQDTYLVRYTSMPNNVIKLGSRFNLKDTYCAHTLKANRAIAYHDVSQSEIVNHSCYKHFALESYIGCPLLVAGNLIGTLNFSSLVPSTHPFTESDLEIIQLLAHWIGHELMREEQEQKLLSQQELMTQMSQQAKVGAWEVNLLSQQVYWSEMTRKIHEVNAHFTPQLDTAIEFYKPGYSRERIKELVTQAIKTGKPYQEELQLITADGKEIWVEAKGQTEFKNNQCVRLFGSIQDITERVEAQKKLQLSNQRLEFVMDSTGVGIWDWEIDSGVTTYNERWANIIGYQLSELEPTHTVTWVKLVHPEDFKYSEHTLRAHWNREVDIYICEIRMKHKLGHWVWILDTGRVVEWHIDGSPKRMIGTHLDISASKQAEQEIQDKNDRMELAADSAGIGIWDYNLVDNSLAWDSWMFKLYGISESDFTGAYNAWQSGLHPEDKTKVEALLQHAIAHDKKFDTQFRIILPNGDIRHIQASAINKVDANGNVTNMIGVNYDVTDQVEYELALQNAKNTAETAVIAKNDFLASMSHEIRTPMNGVIGMLELLNDEHLNAEQLHRVSIAQNSANSLLTLINDILDFSKIDADKLELEYIPFDLKTMMGELCESFAMATEAKNLELILDTTKLPNRAIISDPGRIRQVLTNLIGNAIKFTHKGEILVSAQLNTMQLDDLELILKVKDTGIGIAQEKQVHIFETFSQADSSTTRNYGGTGLGLAIVKKLCKRMGGTITLESTPNEGSEFTCSLRVSSEETSSSTLPDIDISSLKILVVDDNATNREILEKQLVQWGAKVTTCPNGETALLCCKQKMQDKEPLFDVAILDMQMPTMNGAELATKLHSVTGLEKIQLIMMTSIQTRGDAQYFADLGFKGYFPKPATTHDLVSALKVLSDNGQPLAQATPLITHHYINELQKNEPTSNGLEAPETLPDWQILLVEDNPVNQIVAKGVLKNLGLTCDSAENGFQALSKLKARSESYDIILMDVQMPEMDGFQTTKAIRNGEAGELHQHTTIIAMTANAMKGDKEKCLEAGMDEYITKPISLEALKNKLLTTLKS</sequence>
<evidence type="ECO:0000256" key="13">
    <source>
        <dbReference type="ARBA" id="ARBA00064003"/>
    </source>
</evidence>
<evidence type="ECO:0000259" key="20">
    <source>
        <dbReference type="PROSITE" id="PS50113"/>
    </source>
</evidence>
<keyword evidence="6 16" id="KW-0812">Transmembrane</keyword>
<evidence type="ECO:0000259" key="18">
    <source>
        <dbReference type="PROSITE" id="PS50110"/>
    </source>
</evidence>
<evidence type="ECO:0000256" key="10">
    <source>
        <dbReference type="ARBA" id="ARBA00022989"/>
    </source>
</evidence>
<feature type="domain" description="PAC" evidence="20">
    <location>
        <begin position="845"/>
        <end position="897"/>
    </location>
</feature>
<dbReference type="InterPro" id="IPR003661">
    <property type="entry name" value="HisK_dim/P_dom"/>
</dbReference>
<evidence type="ECO:0000256" key="4">
    <source>
        <dbReference type="ARBA" id="ARBA00022553"/>
    </source>
</evidence>
<keyword evidence="5" id="KW-0808">Transferase</keyword>
<keyword evidence="12 16" id="KW-0472">Membrane</keyword>
<dbReference type="Pfam" id="PF08447">
    <property type="entry name" value="PAS_3"/>
    <property type="match status" value="3"/>
</dbReference>
<dbReference type="CDD" id="cd16922">
    <property type="entry name" value="HATPase_EvgS-ArcB-TorS-like"/>
    <property type="match status" value="1"/>
</dbReference>
<evidence type="ECO:0000313" key="21">
    <source>
        <dbReference type="EMBL" id="RZQ53084.1"/>
    </source>
</evidence>
<dbReference type="Gene3D" id="3.30.450.20">
    <property type="entry name" value="PAS domain"/>
    <property type="match status" value="4"/>
</dbReference>
<dbReference type="Gene3D" id="2.10.70.100">
    <property type="match status" value="2"/>
</dbReference>
<evidence type="ECO:0000256" key="12">
    <source>
        <dbReference type="ARBA" id="ARBA00023136"/>
    </source>
</evidence>
<evidence type="ECO:0000256" key="9">
    <source>
        <dbReference type="ARBA" id="ARBA00022840"/>
    </source>
</evidence>
<proteinExistence type="predicted"/>
<evidence type="ECO:0000256" key="7">
    <source>
        <dbReference type="ARBA" id="ARBA00022741"/>
    </source>
</evidence>
<feature type="domain" description="Response regulatory" evidence="18">
    <location>
        <begin position="1153"/>
        <end position="1275"/>
    </location>
</feature>
<dbReference type="SMART" id="SM00086">
    <property type="entry name" value="PAC"/>
    <property type="match status" value="4"/>
</dbReference>
<dbReference type="PRINTS" id="PR00344">
    <property type="entry name" value="BCTRLSENSOR"/>
</dbReference>
<dbReference type="InterPro" id="IPR036097">
    <property type="entry name" value="HisK_dim/P_sf"/>
</dbReference>
<dbReference type="InterPro" id="IPR035965">
    <property type="entry name" value="PAS-like_dom_sf"/>
</dbReference>
<dbReference type="GO" id="GO:0000155">
    <property type="term" value="F:phosphorelay sensor kinase activity"/>
    <property type="evidence" value="ECO:0007669"/>
    <property type="project" value="InterPro"/>
</dbReference>
<dbReference type="SUPFAM" id="SSF55874">
    <property type="entry name" value="ATPase domain of HSP90 chaperone/DNA topoisomerase II/histidine kinase"/>
    <property type="match status" value="1"/>
</dbReference>
<dbReference type="SUPFAM" id="SSF52172">
    <property type="entry name" value="CheY-like"/>
    <property type="match status" value="2"/>
</dbReference>
<dbReference type="FunFam" id="1.10.287.130:FF:000002">
    <property type="entry name" value="Two-component osmosensing histidine kinase"/>
    <property type="match status" value="1"/>
</dbReference>
<evidence type="ECO:0000256" key="15">
    <source>
        <dbReference type="PROSITE-ProRule" id="PRU00169"/>
    </source>
</evidence>
<dbReference type="InterPro" id="IPR004358">
    <property type="entry name" value="Sig_transdc_His_kin-like_C"/>
</dbReference>
<dbReference type="Pfam" id="PF00072">
    <property type="entry name" value="Response_reg"/>
    <property type="match status" value="2"/>
</dbReference>
<dbReference type="SMART" id="SM00091">
    <property type="entry name" value="PAS"/>
    <property type="match status" value="3"/>
</dbReference>
<dbReference type="InterPro" id="IPR000700">
    <property type="entry name" value="PAS-assoc_C"/>
</dbReference>
<evidence type="ECO:0000256" key="14">
    <source>
        <dbReference type="ARBA" id="ARBA00068150"/>
    </source>
</evidence>
<comment type="catalytic activity">
    <reaction evidence="1">
        <text>ATP + protein L-histidine = ADP + protein N-phospho-L-histidine.</text>
        <dbReference type="EC" id="2.7.13.3"/>
    </reaction>
</comment>
<dbReference type="InterPro" id="IPR029016">
    <property type="entry name" value="GAF-like_dom_sf"/>
</dbReference>
<feature type="modified residue" description="4-aspartylphosphate" evidence="15">
    <location>
        <position position="1208"/>
    </location>
</feature>
<dbReference type="InterPro" id="IPR003594">
    <property type="entry name" value="HATPase_dom"/>
</dbReference>
<dbReference type="InterPro" id="IPR003018">
    <property type="entry name" value="GAF"/>
</dbReference>
<dbReference type="Pfam" id="PF02518">
    <property type="entry name" value="HATPase_c"/>
    <property type="match status" value="1"/>
</dbReference>
<comment type="caution">
    <text evidence="21">The sequence shown here is derived from an EMBL/GenBank/DDBJ whole genome shotgun (WGS) entry which is preliminary data.</text>
</comment>
<feature type="domain" description="PAS" evidence="19">
    <location>
        <begin position="241"/>
        <end position="296"/>
    </location>
</feature>
<feature type="domain" description="PAC" evidence="20">
    <location>
        <begin position="299"/>
        <end position="351"/>
    </location>
</feature>
<reference evidence="21 22" key="1">
    <citation type="submission" date="2018-01" db="EMBL/GenBank/DDBJ databases">
        <title>Co-occurrence of chitin degradation, pigmentation and bioactivity in marine Pseudoalteromonas.</title>
        <authorList>
            <person name="Paulsen S."/>
            <person name="Gram L."/>
            <person name="Machado H."/>
        </authorList>
    </citation>
    <scope>NUCLEOTIDE SEQUENCE [LARGE SCALE GENOMIC DNA]</scope>
    <source>
        <strain evidence="21 22">S3898</strain>
    </source>
</reference>
<dbReference type="RefSeq" id="WP_130255547.1">
    <property type="nucleotide sequence ID" value="NZ_PPSX01000036.1"/>
</dbReference>
<evidence type="ECO:0000256" key="5">
    <source>
        <dbReference type="ARBA" id="ARBA00022679"/>
    </source>
</evidence>
<dbReference type="CDD" id="cd00130">
    <property type="entry name" value="PAS"/>
    <property type="match status" value="4"/>
</dbReference>
<feature type="domain" description="PAS" evidence="19">
    <location>
        <begin position="770"/>
        <end position="842"/>
    </location>
</feature>
<feature type="domain" description="PAC" evidence="20">
    <location>
        <begin position="716"/>
        <end position="769"/>
    </location>
</feature>
<dbReference type="SUPFAM" id="SSF47384">
    <property type="entry name" value="Homodimeric domain of signal transducing histidine kinase"/>
    <property type="match status" value="1"/>
</dbReference>
<keyword evidence="11" id="KW-0902">Two-component regulatory system</keyword>
<gene>
    <name evidence="21" type="ORF">C1E23_10665</name>
</gene>
<keyword evidence="4 15" id="KW-0597">Phosphoprotein</keyword>
<evidence type="ECO:0000256" key="3">
    <source>
        <dbReference type="ARBA" id="ARBA00012438"/>
    </source>
</evidence>
<comment type="subcellular location">
    <subcellularLocation>
        <location evidence="2">Membrane</location>
        <topology evidence="2">Multi-pass membrane protein</topology>
    </subcellularLocation>
</comment>
<feature type="domain" description="PAS" evidence="19">
    <location>
        <begin position="639"/>
        <end position="712"/>
    </location>
</feature>
<feature type="transmembrane region" description="Helical" evidence="16">
    <location>
        <begin position="189"/>
        <end position="207"/>
    </location>
</feature>
<dbReference type="InterPro" id="IPR029095">
    <property type="entry name" value="NarX-like_N"/>
</dbReference>
<dbReference type="Pfam" id="PF13426">
    <property type="entry name" value="PAS_9"/>
    <property type="match status" value="1"/>
</dbReference>
<feature type="transmembrane region" description="Helical" evidence="16">
    <location>
        <begin position="24"/>
        <end position="42"/>
    </location>
</feature>
<dbReference type="CDD" id="cd17546">
    <property type="entry name" value="REC_hyHK_CKI1_RcsC-like"/>
    <property type="match status" value="1"/>
</dbReference>